<dbReference type="GO" id="GO:0045271">
    <property type="term" value="C:respiratory chain complex I"/>
    <property type="evidence" value="ECO:0007669"/>
    <property type="project" value="InterPro"/>
</dbReference>
<dbReference type="PANTHER" id="PTHR32470:SF2">
    <property type="entry name" value="NADH DEHYDROGENASE [UBIQUINONE] 1 ALPHA SUBCOMPLEX ASSEMBLY FACTOR 2"/>
    <property type="match status" value="1"/>
</dbReference>
<gene>
    <name evidence="2" type="ORF">Pmani_033717</name>
</gene>
<evidence type="ECO:0000313" key="2">
    <source>
        <dbReference type="EMBL" id="KAK4293592.1"/>
    </source>
</evidence>
<dbReference type="InterPro" id="IPR007763">
    <property type="entry name" value="NDUFA12"/>
</dbReference>
<comment type="caution">
    <text evidence="2">The sequence shown here is derived from an EMBL/GenBank/DDBJ whole genome shotgun (WGS) entry which is preliminary data.</text>
</comment>
<evidence type="ECO:0008006" key="4">
    <source>
        <dbReference type="Google" id="ProtNLM"/>
    </source>
</evidence>
<evidence type="ECO:0000256" key="1">
    <source>
        <dbReference type="ARBA" id="ARBA00007355"/>
    </source>
</evidence>
<accession>A0AAE1NQP6</accession>
<dbReference type="Pfam" id="PF05071">
    <property type="entry name" value="NDUFA12"/>
    <property type="match status" value="1"/>
</dbReference>
<dbReference type="AlphaFoldDB" id="A0AAE1NQP6"/>
<organism evidence="2 3">
    <name type="scientific">Petrolisthes manimaculis</name>
    <dbReference type="NCBI Taxonomy" id="1843537"/>
    <lineage>
        <taxon>Eukaryota</taxon>
        <taxon>Metazoa</taxon>
        <taxon>Ecdysozoa</taxon>
        <taxon>Arthropoda</taxon>
        <taxon>Crustacea</taxon>
        <taxon>Multicrustacea</taxon>
        <taxon>Malacostraca</taxon>
        <taxon>Eumalacostraca</taxon>
        <taxon>Eucarida</taxon>
        <taxon>Decapoda</taxon>
        <taxon>Pleocyemata</taxon>
        <taxon>Anomura</taxon>
        <taxon>Galatheoidea</taxon>
        <taxon>Porcellanidae</taxon>
        <taxon>Petrolisthes</taxon>
    </lineage>
</organism>
<dbReference type="PANTHER" id="PTHR32470">
    <property type="entry name" value="ADH DEHYDROGENASE [UBIQUINONE] 1 ALPHA SUBCOMPLEX ASSEMBLY FACTOR 2"/>
    <property type="match status" value="1"/>
</dbReference>
<protein>
    <recommendedName>
        <fullName evidence="4">NADH dehydrogenase [ubiquinone] 1 alpha subcomplex assembly factor 2</fullName>
    </recommendedName>
</protein>
<dbReference type="EMBL" id="JAWZYT010004509">
    <property type="protein sequence ID" value="KAK4293592.1"/>
    <property type="molecule type" value="Genomic_DNA"/>
</dbReference>
<dbReference type="GO" id="GO:0032981">
    <property type="term" value="P:mitochondrial respiratory chain complex I assembly"/>
    <property type="evidence" value="ECO:0007669"/>
    <property type="project" value="TreeGrafter"/>
</dbReference>
<sequence length="123" mass="13905">MGGVLVGNDQIGNKFYEIPADPSRGKRLPKRWIIPATQHSYSQADMSAEWDAWLRNRRSVPPTESEIMDNLAIAKMKKINADKAALRDGKNPNASIRHTDMSSFPVYGEEYELTPGDEDKKRD</sequence>
<keyword evidence="3" id="KW-1185">Reference proteome</keyword>
<name>A0AAE1NQP6_9EUCA</name>
<dbReference type="InterPro" id="IPR052618">
    <property type="entry name" value="ComplexI_NDUFA12"/>
</dbReference>
<evidence type="ECO:0000313" key="3">
    <source>
        <dbReference type="Proteomes" id="UP001292094"/>
    </source>
</evidence>
<dbReference type="GO" id="GO:0005739">
    <property type="term" value="C:mitochondrion"/>
    <property type="evidence" value="ECO:0007669"/>
    <property type="project" value="TreeGrafter"/>
</dbReference>
<comment type="similarity">
    <text evidence="1">Belongs to the complex I NDUFA12 subunit family.</text>
</comment>
<reference evidence="2" key="1">
    <citation type="submission" date="2023-11" db="EMBL/GenBank/DDBJ databases">
        <title>Genome assemblies of two species of porcelain crab, Petrolisthes cinctipes and Petrolisthes manimaculis (Anomura: Porcellanidae).</title>
        <authorList>
            <person name="Angst P."/>
        </authorList>
    </citation>
    <scope>NUCLEOTIDE SEQUENCE</scope>
    <source>
        <strain evidence="2">PB745_02</strain>
        <tissue evidence="2">Gill</tissue>
    </source>
</reference>
<dbReference type="Proteomes" id="UP001292094">
    <property type="component" value="Unassembled WGS sequence"/>
</dbReference>
<proteinExistence type="inferred from homology"/>